<name>A0ACB8TIU1_9AGAM</name>
<sequence length="146" mass="16067">MDPPLVPLASSSQGRQSGKPWKLAKAPSVSVPFSPLPCPLSPSRSRSHLQDAVKAKSWADRMEKTKKQHAINKLQAELKDEKQAEIQRCVCCLPSRSNPSSAHPDDATSRSSARRPPRSASAQKSSRHRCDPRHSSHLLCVTPDIF</sequence>
<protein>
    <submittedName>
        <fullName evidence="1">Uncharacterized protein</fullName>
    </submittedName>
</protein>
<dbReference type="EMBL" id="MU277188">
    <property type="protein sequence ID" value="KAI0068373.1"/>
    <property type="molecule type" value="Genomic_DNA"/>
</dbReference>
<evidence type="ECO:0000313" key="2">
    <source>
        <dbReference type="Proteomes" id="UP000814140"/>
    </source>
</evidence>
<comment type="caution">
    <text evidence="1">The sequence shown here is derived from an EMBL/GenBank/DDBJ whole genome shotgun (WGS) entry which is preliminary data.</text>
</comment>
<reference evidence="1" key="2">
    <citation type="journal article" date="2022" name="New Phytol.">
        <title>Evolutionary transition to the ectomycorrhizal habit in the genomes of a hyperdiverse lineage of mushroom-forming fungi.</title>
        <authorList>
            <person name="Looney B."/>
            <person name="Miyauchi S."/>
            <person name="Morin E."/>
            <person name="Drula E."/>
            <person name="Courty P.E."/>
            <person name="Kohler A."/>
            <person name="Kuo A."/>
            <person name="LaButti K."/>
            <person name="Pangilinan J."/>
            <person name="Lipzen A."/>
            <person name="Riley R."/>
            <person name="Andreopoulos W."/>
            <person name="He G."/>
            <person name="Johnson J."/>
            <person name="Nolan M."/>
            <person name="Tritt A."/>
            <person name="Barry K.W."/>
            <person name="Grigoriev I.V."/>
            <person name="Nagy L.G."/>
            <person name="Hibbett D."/>
            <person name="Henrissat B."/>
            <person name="Matheny P.B."/>
            <person name="Labbe J."/>
            <person name="Martin F.M."/>
        </authorList>
    </citation>
    <scope>NUCLEOTIDE SEQUENCE</scope>
    <source>
        <strain evidence="1">HHB10654</strain>
    </source>
</reference>
<reference evidence="1" key="1">
    <citation type="submission" date="2021-03" db="EMBL/GenBank/DDBJ databases">
        <authorList>
            <consortium name="DOE Joint Genome Institute"/>
            <person name="Ahrendt S."/>
            <person name="Looney B.P."/>
            <person name="Miyauchi S."/>
            <person name="Morin E."/>
            <person name="Drula E."/>
            <person name="Courty P.E."/>
            <person name="Chicoki N."/>
            <person name="Fauchery L."/>
            <person name="Kohler A."/>
            <person name="Kuo A."/>
            <person name="Labutti K."/>
            <person name="Pangilinan J."/>
            <person name="Lipzen A."/>
            <person name="Riley R."/>
            <person name="Andreopoulos W."/>
            <person name="He G."/>
            <person name="Johnson J."/>
            <person name="Barry K.W."/>
            <person name="Grigoriev I.V."/>
            <person name="Nagy L."/>
            <person name="Hibbett D."/>
            <person name="Henrissat B."/>
            <person name="Matheny P.B."/>
            <person name="Labbe J."/>
            <person name="Martin F."/>
        </authorList>
    </citation>
    <scope>NUCLEOTIDE SEQUENCE</scope>
    <source>
        <strain evidence="1">HHB10654</strain>
    </source>
</reference>
<organism evidence="1 2">
    <name type="scientific">Artomyces pyxidatus</name>
    <dbReference type="NCBI Taxonomy" id="48021"/>
    <lineage>
        <taxon>Eukaryota</taxon>
        <taxon>Fungi</taxon>
        <taxon>Dikarya</taxon>
        <taxon>Basidiomycota</taxon>
        <taxon>Agaricomycotina</taxon>
        <taxon>Agaricomycetes</taxon>
        <taxon>Russulales</taxon>
        <taxon>Auriscalpiaceae</taxon>
        <taxon>Artomyces</taxon>
    </lineage>
</organism>
<gene>
    <name evidence="1" type="ORF">BV25DRAFT_1818781</name>
</gene>
<proteinExistence type="predicted"/>
<accession>A0ACB8TIU1</accession>
<dbReference type="Proteomes" id="UP000814140">
    <property type="component" value="Unassembled WGS sequence"/>
</dbReference>
<keyword evidence="2" id="KW-1185">Reference proteome</keyword>
<evidence type="ECO:0000313" key="1">
    <source>
        <dbReference type="EMBL" id="KAI0068373.1"/>
    </source>
</evidence>